<evidence type="ECO:0000256" key="1">
    <source>
        <dbReference type="ARBA" id="ARBA00000085"/>
    </source>
</evidence>
<dbReference type="Pfam" id="PF02518">
    <property type="entry name" value="HATPase_c"/>
    <property type="match status" value="1"/>
</dbReference>
<keyword evidence="3" id="KW-0597">Phosphoprotein</keyword>
<dbReference type="CDD" id="cd00082">
    <property type="entry name" value="HisKA"/>
    <property type="match status" value="1"/>
</dbReference>
<dbReference type="PIRSF" id="PIRSF037347">
    <property type="entry name" value="STHK_CHASE2_PAS_prd"/>
    <property type="match status" value="1"/>
</dbReference>
<dbReference type="InterPro" id="IPR036890">
    <property type="entry name" value="HATPase_C_sf"/>
</dbReference>
<evidence type="ECO:0000256" key="2">
    <source>
        <dbReference type="ARBA" id="ARBA00012438"/>
    </source>
</evidence>
<evidence type="ECO:0000313" key="10">
    <source>
        <dbReference type="Proteomes" id="UP001596045"/>
    </source>
</evidence>
<dbReference type="InterPro" id="IPR003594">
    <property type="entry name" value="HATPase_dom"/>
</dbReference>
<dbReference type="Pfam" id="PF05226">
    <property type="entry name" value="CHASE2"/>
    <property type="match status" value="1"/>
</dbReference>
<dbReference type="InterPro" id="IPR036097">
    <property type="entry name" value="HisK_dim/P_sf"/>
</dbReference>
<dbReference type="SMART" id="SM00387">
    <property type="entry name" value="HATPase_c"/>
    <property type="match status" value="1"/>
</dbReference>
<dbReference type="RefSeq" id="WP_379000334.1">
    <property type="nucleotide sequence ID" value="NZ_JBHSMT010000030.1"/>
</dbReference>
<comment type="catalytic activity">
    <reaction evidence="1">
        <text>ATP + protein L-histidine = ADP + protein N-phospho-L-histidine.</text>
        <dbReference type="EC" id="2.7.13.3"/>
    </reaction>
</comment>
<dbReference type="InterPro" id="IPR050351">
    <property type="entry name" value="BphY/WalK/GraS-like"/>
</dbReference>
<comment type="caution">
    <text evidence="9">The sequence shown here is derived from an EMBL/GenBank/DDBJ whole genome shotgun (WGS) entry which is preliminary data.</text>
</comment>
<evidence type="ECO:0000259" key="8">
    <source>
        <dbReference type="PROSITE" id="PS50109"/>
    </source>
</evidence>
<reference evidence="10" key="1">
    <citation type="journal article" date="2019" name="Int. J. Syst. Evol. Microbiol.">
        <title>The Global Catalogue of Microorganisms (GCM) 10K type strain sequencing project: providing services to taxonomists for standard genome sequencing and annotation.</title>
        <authorList>
            <consortium name="The Broad Institute Genomics Platform"/>
            <consortium name="The Broad Institute Genome Sequencing Center for Infectious Disease"/>
            <person name="Wu L."/>
            <person name="Ma J."/>
        </authorList>
    </citation>
    <scope>NUCLEOTIDE SEQUENCE [LARGE SCALE GENOMIC DNA]</scope>
    <source>
        <strain evidence="10">JCM 17066</strain>
    </source>
</reference>
<evidence type="ECO:0000256" key="3">
    <source>
        <dbReference type="ARBA" id="ARBA00022553"/>
    </source>
</evidence>
<dbReference type="SUPFAM" id="SSF55874">
    <property type="entry name" value="ATPase domain of HSP90 chaperone/DNA topoisomerase II/histidine kinase"/>
    <property type="match status" value="1"/>
</dbReference>
<keyword evidence="4" id="KW-0808">Transferase</keyword>
<dbReference type="SUPFAM" id="SSF47384">
    <property type="entry name" value="Homodimeric domain of signal transducing histidine kinase"/>
    <property type="match status" value="1"/>
</dbReference>
<protein>
    <recommendedName>
        <fullName evidence="2">histidine kinase</fullName>
        <ecNumber evidence="2">2.7.13.3</ecNumber>
    </recommendedName>
</protein>
<dbReference type="InterPro" id="IPR005467">
    <property type="entry name" value="His_kinase_dom"/>
</dbReference>
<keyword evidence="7" id="KW-0812">Transmembrane</keyword>
<keyword evidence="6" id="KW-0902">Two-component regulatory system</keyword>
<evidence type="ECO:0000256" key="5">
    <source>
        <dbReference type="ARBA" id="ARBA00022777"/>
    </source>
</evidence>
<dbReference type="InterPro" id="IPR004358">
    <property type="entry name" value="Sig_transdc_His_kin-like_C"/>
</dbReference>
<dbReference type="PRINTS" id="PR00344">
    <property type="entry name" value="BCTRLSENSOR"/>
</dbReference>
<dbReference type="EC" id="2.7.13.3" evidence="2"/>
<keyword evidence="7" id="KW-1133">Transmembrane helix</keyword>
<dbReference type="InterPro" id="IPR017181">
    <property type="entry name" value="Sig_transdc_His_kin_CHASE2"/>
</dbReference>
<dbReference type="PANTHER" id="PTHR45453">
    <property type="entry name" value="PHOSPHATE REGULON SENSOR PROTEIN PHOR"/>
    <property type="match status" value="1"/>
</dbReference>
<sequence>MSNTTTVAMPFAVLRQALPRIRLTDLIFGLCVVAIAVIGAQPATEAMFASIDRIHHDVVLDLLPQPNSQRVTVINLDQKTIDELGQRDSFARATHAKLLAHLQRARSVVFNMNFVSPSPPGQSLADAIAKNGRVVVPMSSSGGSAAADDKQLLAPTPAVTQAVAALGHRNFMVGNFKVVRGIFPYQSSGGAELPHIALEAIRVAGMHLPFSDIRLLAQRQMLSMTQQMADVLMLILPSKMDLAQYSYVDVLKGRIPAAAFANRIVFVGHQAFEASGSFNTSSLSEQSMSRNQVDALVTQALLDGRVMHGVPEWWKSSISLTVVLGLMLICMLAPGSRMHRFALLWIVAYFAVATALLAFEHVWLPVSATLVCCMLVYAAYAWRRLAGTHRLLKHELAELRQLSSVMGFAAQSEVNDRNGAANLMQPLHEIKQAMRQIRVWQEAYAGVINMLPYPIFLEQDGRIVLCNDKANAMLKAYASDGASIGVAEEAILGLAAGCRAQSQDGEAICVSEVTMGEREQLLLVTPFAFLNEADGAAKLISFVDIQDVKETVVNDRQALRYMAHDLRNPLTTMLALIEQQDGQGESGGGEAFLDDLRRLTNYSLRVAQDFMQLSRAEHLDPASFLPLTLNELASEALDQIGGAADQKQIALLAPDDDGGNLWVSGNYDMLLRATVNLLDNAVKYSPPGSAIVLRMERAQQYVCLSVQDQGIGIPEQALPQLFDPFFQVDKRCQSARNGVGLGLPFVRTVMERHGGLVEVASEVGRGSCFRLVLPAYAMGEEEHA</sequence>
<keyword evidence="9" id="KW-0547">Nucleotide-binding</keyword>
<proteinExistence type="predicted"/>
<dbReference type="CDD" id="cd00075">
    <property type="entry name" value="HATPase"/>
    <property type="match status" value="1"/>
</dbReference>
<dbReference type="SMART" id="SM00388">
    <property type="entry name" value="HisKA"/>
    <property type="match status" value="1"/>
</dbReference>
<dbReference type="Gene3D" id="3.30.565.10">
    <property type="entry name" value="Histidine kinase-like ATPase, C-terminal domain"/>
    <property type="match status" value="1"/>
</dbReference>
<evidence type="ECO:0000256" key="7">
    <source>
        <dbReference type="SAM" id="Phobius"/>
    </source>
</evidence>
<organism evidence="9 10">
    <name type="scientific">Paraherbaspirillum soli</name>
    <dbReference type="NCBI Taxonomy" id="631222"/>
    <lineage>
        <taxon>Bacteria</taxon>
        <taxon>Pseudomonadati</taxon>
        <taxon>Pseudomonadota</taxon>
        <taxon>Betaproteobacteria</taxon>
        <taxon>Burkholderiales</taxon>
        <taxon>Oxalobacteraceae</taxon>
        <taxon>Paraherbaspirillum</taxon>
    </lineage>
</organism>
<keyword evidence="7" id="KW-0472">Membrane</keyword>
<feature type="transmembrane region" description="Helical" evidence="7">
    <location>
        <begin position="341"/>
        <end position="359"/>
    </location>
</feature>
<feature type="transmembrane region" description="Helical" evidence="7">
    <location>
        <begin position="313"/>
        <end position="334"/>
    </location>
</feature>
<dbReference type="GO" id="GO:0005524">
    <property type="term" value="F:ATP binding"/>
    <property type="evidence" value="ECO:0007669"/>
    <property type="project" value="UniProtKB-KW"/>
</dbReference>
<keyword evidence="9" id="KW-0067">ATP-binding</keyword>
<feature type="transmembrane region" description="Helical" evidence="7">
    <location>
        <begin position="21"/>
        <end position="40"/>
    </location>
</feature>
<dbReference type="InterPro" id="IPR003661">
    <property type="entry name" value="HisK_dim/P_dom"/>
</dbReference>
<dbReference type="Pfam" id="PF00512">
    <property type="entry name" value="HisKA"/>
    <property type="match status" value="1"/>
</dbReference>
<dbReference type="PROSITE" id="PS50109">
    <property type="entry name" value="HIS_KIN"/>
    <property type="match status" value="1"/>
</dbReference>
<dbReference type="EMBL" id="JBHSMT010000030">
    <property type="protein sequence ID" value="MFC5476282.1"/>
    <property type="molecule type" value="Genomic_DNA"/>
</dbReference>
<accession>A0ABW0MG88</accession>
<evidence type="ECO:0000256" key="6">
    <source>
        <dbReference type="ARBA" id="ARBA00023012"/>
    </source>
</evidence>
<keyword evidence="5" id="KW-0418">Kinase</keyword>
<evidence type="ECO:0000256" key="4">
    <source>
        <dbReference type="ARBA" id="ARBA00022679"/>
    </source>
</evidence>
<dbReference type="Proteomes" id="UP001596045">
    <property type="component" value="Unassembled WGS sequence"/>
</dbReference>
<name>A0ABW0MG88_9BURK</name>
<dbReference type="SMART" id="SM01080">
    <property type="entry name" value="CHASE2"/>
    <property type="match status" value="1"/>
</dbReference>
<keyword evidence="10" id="KW-1185">Reference proteome</keyword>
<dbReference type="PANTHER" id="PTHR45453:SF1">
    <property type="entry name" value="PHOSPHATE REGULON SENSOR PROTEIN PHOR"/>
    <property type="match status" value="1"/>
</dbReference>
<dbReference type="InterPro" id="IPR007890">
    <property type="entry name" value="CHASE2"/>
</dbReference>
<feature type="domain" description="Histidine kinase" evidence="8">
    <location>
        <begin position="561"/>
        <end position="777"/>
    </location>
</feature>
<evidence type="ECO:0000313" key="9">
    <source>
        <dbReference type="EMBL" id="MFC5476282.1"/>
    </source>
</evidence>
<gene>
    <name evidence="9" type="ORF">ACFPM8_20150</name>
</gene>
<dbReference type="Gene3D" id="1.10.287.130">
    <property type="match status" value="1"/>
</dbReference>